<dbReference type="InterPro" id="IPR050638">
    <property type="entry name" value="AA-Vitamin_Transporters"/>
</dbReference>
<organism evidence="7 8">
    <name type="scientific">Tistrella mobilis</name>
    <dbReference type="NCBI Taxonomy" id="171437"/>
    <lineage>
        <taxon>Bacteria</taxon>
        <taxon>Pseudomonadati</taxon>
        <taxon>Pseudomonadota</taxon>
        <taxon>Alphaproteobacteria</taxon>
        <taxon>Geminicoccales</taxon>
        <taxon>Geminicoccaceae</taxon>
        <taxon>Tistrella</taxon>
    </lineage>
</organism>
<feature type="transmembrane region" description="Helical" evidence="5">
    <location>
        <begin position="156"/>
        <end position="175"/>
    </location>
</feature>
<dbReference type="GeneID" id="97240631"/>
<evidence type="ECO:0000256" key="5">
    <source>
        <dbReference type="SAM" id="Phobius"/>
    </source>
</evidence>
<comment type="subcellular location">
    <subcellularLocation>
        <location evidence="1">Membrane</location>
        <topology evidence="1">Multi-pass membrane protein</topology>
    </subcellularLocation>
</comment>
<feature type="transmembrane region" description="Helical" evidence="5">
    <location>
        <begin position="12"/>
        <end position="33"/>
    </location>
</feature>
<dbReference type="EMBL" id="LPZR01000062">
    <property type="protein sequence ID" value="KYO55534.1"/>
    <property type="molecule type" value="Genomic_DNA"/>
</dbReference>
<dbReference type="PANTHER" id="PTHR32322">
    <property type="entry name" value="INNER MEMBRANE TRANSPORTER"/>
    <property type="match status" value="1"/>
</dbReference>
<dbReference type="RefSeq" id="WP_062762233.1">
    <property type="nucleotide sequence ID" value="NZ_CP121045.1"/>
</dbReference>
<reference evidence="7 8" key="1">
    <citation type="submission" date="2015-12" db="EMBL/GenBank/DDBJ databases">
        <title>Genome sequence of Tistrella mobilis MCCC 1A02139.</title>
        <authorList>
            <person name="Lu L."/>
            <person name="Lai Q."/>
            <person name="Shao Z."/>
            <person name="Qian P."/>
        </authorList>
    </citation>
    <scope>NUCLEOTIDE SEQUENCE [LARGE SCALE GENOMIC DNA]</scope>
    <source>
        <strain evidence="7 8">MCCC 1A02139</strain>
    </source>
</reference>
<feature type="domain" description="EamA" evidence="6">
    <location>
        <begin position="14"/>
        <end position="143"/>
    </location>
</feature>
<dbReference type="PANTHER" id="PTHR32322:SF9">
    <property type="entry name" value="AMINO-ACID METABOLITE EFFLUX PUMP-RELATED"/>
    <property type="match status" value="1"/>
</dbReference>
<evidence type="ECO:0000259" key="6">
    <source>
        <dbReference type="Pfam" id="PF00892"/>
    </source>
</evidence>
<feature type="transmembrane region" description="Helical" evidence="5">
    <location>
        <begin position="252"/>
        <end position="272"/>
    </location>
</feature>
<keyword evidence="3 5" id="KW-1133">Transmembrane helix</keyword>
<feature type="transmembrane region" description="Helical" evidence="5">
    <location>
        <begin position="187"/>
        <end position="207"/>
    </location>
</feature>
<evidence type="ECO:0000313" key="8">
    <source>
        <dbReference type="Proteomes" id="UP000075787"/>
    </source>
</evidence>
<sequence length="317" mass="33008">MAAGRSMTLREWGLLVLLSIPWGGSFFFIGVAVKELPPFTIVAARVLLAALALHVVLRLRGLSMPRSPQVWAAFFGMGLLNSLIPFSLIVWGQTQIASGLAAILNATTPLFGVLVAHLATSDEKASPNRIAGVLAGFAGVAAMIGPAALNGLGGNVAGQLAILGAAFSYALAGVFGRRFARLGVAPMATATGQMTTAAMMLVPLALIVDQPWTLPAPGWGTVAAILAIAFISTAFAYVLFFRLLATAGATNLMLVTFLVPVSAILLGTAFLGERLEPKHLIGMAMIAAGLALIDGRLPGLLRTALRRRPGRVPVRRP</sequence>
<dbReference type="AlphaFoldDB" id="A0A162LLF9"/>
<dbReference type="Proteomes" id="UP000075787">
    <property type="component" value="Unassembled WGS sequence"/>
</dbReference>
<feature type="transmembrane region" description="Helical" evidence="5">
    <location>
        <begin position="219"/>
        <end position="240"/>
    </location>
</feature>
<dbReference type="InterPro" id="IPR000620">
    <property type="entry name" value="EamA_dom"/>
</dbReference>
<feature type="transmembrane region" description="Helical" evidence="5">
    <location>
        <begin position="130"/>
        <end position="150"/>
    </location>
</feature>
<evidence type="ECO:0000256" key="4">
    <source>
        <dbReference type="ARBA" id="ARBA00023136"/>
    </source>
</evidence>
<evidence type="ECO:0000313" key="7">
    <source>
        <dbReference type="EMBL" id="KYO55534.1"/>
    </source>
</evidence>
<dbReference type="GO" id="GO:0016020">
    <property type="term" value="C:membrane"/>
    <property type="evidence" value="ECO:0007669"/>
    <property type="project" value="UniProtKB-SubCell"/>
</dbReference>
<keyword evidence="4 5" id="KW-0472">Membrane</keyword>
<proteinExistence type="predicted"/>
<feature type="transmembrane region" description="Helical" evidence="5">
    <location>
        <begin position="71"/>
        <end position="90"/>
    </location>
</feature>
<dbReference type="OrthoDB" id="9810556at2"/>
<gene>
    <name evidence="7" type="ORF">AUP44_23350</name>
</gene>
<evidence type="ECO:0000256" key="3">
    <source>
        <dbReference type="ARBA" id="ARBA00022989"/>
    </source>
</evidence>
<dbReference type="Pfam" id="PF00892">
    <property type="entry name" value="EamA"/>
    <property type="match status" value="2"/>
</dbReference>
<comment type="caution">
    <text evidence="7">The sequence shown here is derived from an EMBL/GenBank/DDBJ whole genome shotgun (WGS) entry which is preliminary data.</text>
</comment>
<evidence type="ECO:0000256" key="1">
    <source>
        <dbReference type="ARBA" id="ARBA00004141"/>
    </source>
</evidence>
<name>A0A162LLF9_9PROT</name>
<accession>A0A162LLF9</accession>
<keyword evidence="2 5" id="KW-0812">Transmembrane</keyword>
<dbReference type="SUPFAM" id="SSF103481">
    <property type="entry name" value="Multidrug resistance efflux transporter EmrE"/>
    <property type="match status" value="2"/>
</dbReference>
<feature type="transmembrane region" description="Helical" evidence="5">
    <location>
        <begin position="278"/>
        <end position="297"/>
    </location>
</feature>
<feature type="transmembrane region" description="Helical" evidence="5">
    <location>
        <begin position="39"/>
        <end position="59"/>
    </location>
</feature>
<feature type="transmembrane region" description="Helical" evidence="5">
    <location>
        <begin position="96"/>
        <end position="118"/>
    </location>
</feature>
<protein>
    <submittedName>
        <fullName evidence="7">ABC transporter permease</fullName>
    </submittedName>
</protein>
<feature type="domain" description="EamA" evidence="6">
    <location>
        <begin position="158"/>
        <end position="293"/>
    </location>
</feature>
<evidence type="ECO:0000256" key="2">
    <source>
        <dbReference type="ARBA" id="ARBA00022692"/>
    </source>
</evidence>
<dbReference type="InterPro" id="IPR037185">
    <property type="entry name" value="EmrE-like"/>
</dbReference>